<keyword evidence="4" id="KW-1185">Reference proteome</keyword>
<dbReference type="EMBL" id="JRFU01000097">
    <property type="protein sequence ID" value="PWE86612.1"/>
    <property type="molecule type" value="Genomic_DNA"/>
</dbReference>
<name>A0A2V1JP43_EUBRA</name>
<accession>A0A2V1JP43</accession>
<dbReference type="AlphaFoldDB" id="A0A2V1JP43"/>
<keyword evidence="2" id="KW-0560">Oxidoreductase</keyword>
<protein>
    <recommendedName>
        <fullName evidence="5">SDR family NAD(P)-dependent oxidoreductase</fullName>
    </recommendedName>
</protein>
<evidence type="ECO:0000313" key="4">
    <source>
        <dbReference type="Proteomes" id="UP000245288"/>
    </source>
</evidence>
<evidence type="ECO:0000256" key="1">
    <source>
        <dbReference type="ARBA" id="ARBA00006484"/>
    </source>
</evidence>
<dbReference type="InterPro" id="IPR002347">
    <property type="entry name" value="SDR_fam"/>
</dbReference>
<dbReference type="InterPro" id="IPR051911">
    <property type="entry name" value="SDR_oxidoreductase"/>
</dbReference>
<proteinExistence type="inferred from homology"/>
<dbReference type="OrthoDB" id="9808814at2"/>
<dbReference type="RefSeq" id="WP_109215706.1">
    <property type="nucleotide sequence ID" value="NZ_JAQDGV010000012.1"/>
</dbReference>
<dbReference type="Proteomes" id="UP000245288">
    <property type="component" value="Unassembled WGS sequence"/>
</dbReference>
<reference evidence="3 4" key="1">
    <citation type="submission" date="2014-09" db="EMBL/GenBank/DDBJ databases">
        <title>Butyrate-producing bacteria isolated from human gut.</title>
        <authorList>
            <person name="Zhang Q."/>
            <person name="Zhao L."/>
        </authorList>
    </citation>
    <scope>NUCLEOTIDE SEQUENCE [LARGE SCALE GENOMIC DNA]</scope>
    <source>
        <strain evidence="3 4">21</strain>
    </source>
</reference>
<organism evidence="3 4">
    <name type="scientific">Eubacterium ramulus</name>
    <dbReference type="NCBI Taxonomy" id="39490"/>
    <lineage>
        <taxon>Bacteria</taxon>
        <taxon>Bacillati</taxon>
        <taxon>Bacillota</taxon>
        <taxon>Clostridia</taxon>
        <taxon>Eubacteriales</taxon>
        <taxon>Eubacteriaceae</taxon>
        <taxon>Eubacterium</taxon>
    </lineage>
</organism>
<dbReference type="PANTHER" id="PTHR43976">
    <property type="entry name" value="SHORT CHAIN DEHYDROGENASE"/>
    <property type="match status" value="1"/>
</dbReference>
<evidence type="ECO:0000313" key="3">
    <source>
        <dbReference type="EMBL" id="PWE86612.1"/>
    </source>
</evidence>
<dbReference type="SUPFAM" id="SSF51735">
    <property type="entry name" value="NAD(P)-binding Rossmann-fold domains"/>
    <property type="match status" value="1"/>
</dbReference>
<sequence>MKNWYITGASTGLGREYAEAALNRGDQVVAVSIDPENMQDYRERYGDRVFVQELDVTDREAVERSTEAEKWKADI</sequence>
<gene>
    <name evidence="3" type="ORF">LG34_08875</name>
</gene>
<dbReference type="InterPro" id="IPR036291">
    <property type="entry name" value="NAD(P)-bd_dom_sf"/>
</dbReference>
<dbReference type="GO" id="GO:0016491">
    <property type="term" value="F:oxidoreductase activity"/>
    <property type="evidence" value="ECO:0007669"/>
    <property type="project" value="UniProtKB-KW"/>
</dbReference>
<dbReference type="Pfam" id="PF00106">
    <property type="entry name" value="adh_short"/>
    <property type="match status" value="1"/>
</dbReference>
<evidence type="ECO:0008006" key="5">
    <source>
        <dbReference type="Google" id="ProtNLM"/>
    </source>
</evidence>
<dbReference type="Gene3D" id="3.40.50.720">
    <property type="entry name" value="NAD(P)-binding Rossmann-like Domain"/>
    <property type="match status" value="1"/>
</dbReference>
<comment type="caution">
    <text evidence="3">The sequence shown here is derived from an EMBL/GenBank/DDBJ whole genome shotgun (WGS) entry which is preliminary data.</text>
</comment>
<comment type="similarity">
    <text evidence="1">Belongs to the short-chain dehydrogenases/reductases (SDR) family.</text>
</comment>
<dbReference type="PANTHER" id="PTHR43976:SF16">
    <property type="entry name" value="SHORT-CHAIN DEHYDROGENASE_REDUCTASE FAMILY PROTEIN"/>
    <property type="match status" value="1"/>
</dbReference>
<evidence type="ECO:0000256" key="2">
    <source>
        <dbReference type="ARBA" id="ARBA00023002"/>
    </source>
</evidence>